<feature type="region of interest" description="Disordered" evidence="1">
    <location>
        <begin position="108"/>
        <end position="129"/>
    </location>
</feature>
<dbReference type="Pfam" id="PF20242">
    <property type="entry name" value="Emfourin"/>
    <property type="match status" value="1"/>
</dbReference>
<reference evidence="3" key="1">
    <citation type="journal article" date="2019" name="Int. J. Syst. Evol. Microbiol.">
        <title>The Global Catalogue of Microorganisms (GCM) 10K type strain sequencing project: providing services to taxonomists for standard genome sequencing and annotation.</title>
        <authorList>
            <consortium name="The Broad Institute Genomics Platform"/>
            <consortium name="The Broad Institute Genome Sequencing Center for Infectious Disease"/>
            <person name="Wu L."/>
            <person name="Ma J."/>
        </authorList>
    </citation>
    <scope>NUCLEOTIDE SEQUENCE [LARGE SCALE GENOMIC DNA]</scope>
    <source>
        <strain evidence="3">CGMCC 1.12778</strain>
    </source>
</reference>
<dbReference type="InterPro" id="IPR049457">
    <property type="entry name" value="Emfourin"/>
</dbReference>
<protein>
    <submittedName>
        <fullName evidence="2">Uncharacterized protein</fullName>
    </submittedName>
</protein>
<dbReference type="Proteomes" id="UP000643279">
    <property type="component" value="Unassembled WGS sequence"/>
</dbReference>
<evidence type="ECO:0000313" key="2">
    <source>
        <dbReference type="EMBL" id="GGH94093.1"/>
    </source>
</evidence>
<proteinExistence type="predicted"/>
<sequence>MPAYRCGAIWKPRGQAMKIKVERTGGIAAMTRVWTVDAQTDRDLSHWQPIVEACPWDAVPNTLRAAAVAFEAPQPDRFIYSITAGQRRAALPEQALTGPWRILVDSARAAAEESSGGGASPGADANGPA</sequence>
<keyword evidence="3" id="KW-1185">Reference proteome</keyword>
<comment type="caution">
    <text evidence="2">The sequence shown here is derived from an EMBL/GenBank/DDBJ whole genome shotgun (WGS) entry which is preliminary data.</text>
</comment>
<name>A0ABQ2AMM7_9MICC</name>
<organism evidence="2 3">
    <name type="scientific">Arthrobacter liuii</name>
    <dbReference type="NCBI Taxonomy" id="1476996"/>
    <lineage>
        <taxon>Bacteria</taxon>
        <taxon>Bacillati</taxon>
        <taxon>Actinomycetota</taxon>
        <taxon>Actinomycetes</taxon>
        <taxon>Micrococcales</taxon>
        <taxon>Micrococcaceae</taxon>
        <taxon>Arthrobacter</taxon>
    </lineage>
</organism>
<gene>
    <name evidence="2" type="ORF">GCM10007170_16490</name>
</gene>
<accession>A0ABQ2AMM7</accession>
<dbReference type="EMBL" id="BMFW01000005">
    <property type="protein sequence ID" value="GGH94093.1"/>
    <property type="molecule type" value="Genomic_DNA"/>
</dbReference>
<evidence type="ECO:0000313" key="3">
    <source>
        <dbReference type="Proteomes" id="UP000643279"/>
    </source>
</evidence>
<evidence type="ECO:0000256" key="1">
    <source>
        <dbReference type="SAM" id="MobiDB-lite"/>
    </source>
</evidence>